<evidence type="ECO:0000313" key="3">
    <source>
        <dbReference type="Proteomes" id="UP000237822"/>
    </source>
</evidence>
<keyword evidence="1" id="KW-0472">Membrane</keyword>
<keyword evidence="1" id="KW-1133">Transmembrane helix</keyword>
<comment type="caution">
    <text evidence="2">The sequence shown here is derived from an EMBL/GenBank/DDBJ whole genome shotgun (WGS) entry which is preliminary data.</text>
</comment>
<evidence type="ECO:0000313" key="2">
    <source>
        <dbReference type="EMBL" id="PRY58164.1"/>
    </source>
</evidence>
<dbReference type="EMBL" id="PVTI01000013">
    <property type="protein sequence ID" value="PRY58164.1"/>
    <property type="molecule type" value="Genomic_DNA"/>
</dbReference>
<keyword evidence="1" id="KW-0812">Transmembrane</keyword>
<accession>A0A2T0UJV0</accession>
<dbReference type="RefSeq" id="WP_146132919.1">
    <property type="nucleotide sequence ID" value="NZ_PVTI01000013.1"/>
</dbReference>
<keyword evidence="3" id="KW-1185">Reference proteome</keyword>
<sequence>MTSHWPTLMVALLSVFFIMSGVAVATRRQRHPLPAMALGIGLSVAVGYAVDALVPATIDWTAVGLAMIVAAVGGAVQARSRHAEASSRQGATMRVDEPP</sequence>
<organism evidence="2 3">
    <name type="scientific">Knoellia remsis</name>
    <dbReference type="NCBI Taxonomy" id="407159"/>
    <lineage>
        <taxon>Bacteria</taxon>
        <taxon>Bacillati</taxon>
        <taxon>Actinomycetota</taxon>
        <taxon>Actinomycetes</taxon>
        <taxon>Micrococcales</taxon>
        <taxon>Intrasporangiaceae</taxon>
        <taxon>Knoellia</taxon>
    </lineage>
</organism>
<feature type="transmembrane region" description="Helical" evidence="1">
    <location>
        <begin position="6"/>
        <end position="26"/>
    </location>
</feature>
<proteinExistence type="predicted"/>
<dbReference type="AlphaFoldDB" id="A0A2T0UJV0"/>
<feature type="transmembrane region" description="Helical" evidence="1">
    <location>
        <begin position="60"/>
        <end position="78"/>
    </location>
</feature>
<evidence type="ECO:0000256" key="1">
    <source>
        <dbReference type="SAM" id="Phobius"/>
    </source>
</evidence>
<name>A0A2T0UJV0_9MICO</name>
<protein>
    <submittedName>
        <fullName evidence="2">Uncharacterized protein</fullName>
    </submittedName>
</protein>
<dbReference type="Proteomes" id="UP000237822">
    <property type="component" value="Unassembled WGS sequence"/>
</dbReference>
<gene>
    <name evidence="2" type="ORF">BCF74_11388</name>
</gene>
<reference evidence="2 3" key="1">
    <citation type="submission" date="2018-03" db="EMBL/GenBank/DDBJ databases">
        <title>Genomic Encyclopedia of Archaeal and Bacterial Type Strains, Phase II (KMG-II): from individual species to whole genera.</title>
        <authorList>
            <person name="Goeker M."/>
        </authorList>
    </citation>
    <scope>NUCLEOTIDE SEQUENCE [LARGE SCALE GENOMIC DNA]</scope>
    <source>
        <strain evidence="2 3">ATCC BAA-1496</strain>
    </source>
</reference>
<feature type="transmembrane region" description="Helical" evidence="1">
    <location>
        <begin position="33"/>
        <end position="54"/>
    </location>
</feature>